<dbReference type="RefSeq" id="WP_093663274.1">
    <property type="nucleotide sequence ID" value="NZ_FOET01000023.1"/>
</dbReference>
<dbReference type="Proteomes" id="UP000199055">
    <property type="component" value="Unassembled WGS sequence"/>
</dbReference>
<keyword evidence="3" id="KW-1185">Reference proteome</keyword>
<reference evidence="2 3" key="1">
    <citation type="submission" date="2016-10" db="EMBL/GenBank/DDBJ databases">
        <authorList>
            <person name="de Groot N.N."/>
        </authorList>
    </citation>
    <scope>NUCLEOTIDE SEQUENCE [LARGE SCALE GENOMIC DNA]</scope>
    <source>
        <strain evidence="2 3">CGMCC 4.3519</strain>
    </source>
</reference>
<feature type="domain" description="ABC-three component systems C-terminal" evidence="1">
    <location>
        <begin position="266"/>
        <end position="390"/>
    </location>
</feature>
<dbReference type="InterPro" id="IPR046913">
    <property type="entry name" value="ABC-3C_CTD7"/>
</dbReference>
<gene>
    <name evidence="2" type="ORF">SAMN05216481_12325</name>
</gene>
<dbReference type="EMBL" id="FOET01000023">
    <property type="protein sequence ID" value="SEQ97808.1"/>
    <property type="molecule type" value="Genomic_DNA"/>
</dbReference>
<dbReference type="STRING" id="403935.SAMN05216481_12325"/>
<protein>
    <recommendedName>
        <fullName evidence="1">ABC-three component systems C-terminal domain-containing protein</fullName>
    </recommendedName>
</protein>
<evidence type="ECO:0000313" key="2">
    <source>
        <dbReference type="EMBL" id="SEQ97808.1"/>
    </source>
</evidence>
<sequence length="403" mass="45986">MADRADPFEASASAIGYVYQVRKALHSCVERYARGLEWSIAIEAGDDVEETVRDGRVYYQLKHRALGTRLTDSSTDLWKTLRIWCHAVTHQLVDLEETDLLLLTTADLPEGSIGSLLQPASCGTRDEERALQALNAARAASGSQALRKAFEAFDALTEDQRRRMLARIQVIGNAPDVDGLEDLLLQRVVLAVDRSYARPFLQRLEGWIYQRTIRQLRSNEMDAITGSEFDQVFTDLRNQFRPENLPIDEDVTGLAPDPSAYADQTFVRQLDLIDLGGARVRIAVRDYLRAFTQRSRWVKENLLQLGELDRYERRLVEEWEELFAEMEDDLGEEATEAEKVAAARGIYRWAMREARHRIRPECDEPFVTKGSFHMLADEQQIGWHIDFAARLMTLLELAGARPS</sequence>
<evidence type="ECO:0000259" key="1">
    <source>
        <dbReference type="Pfam" id="PF20283"/>
    </source>
</evidence>
<organism evidence="2 3">
    <name type="scientific">Streptomyces radiopugnans</name>
    <dbReference type="NCBI Taxonomy" id="403935"/>
    <lineage>
        <taxon>Bacteria</taxon>
        <taxon>Bacillati</taxon>
        <taxon>Actinomycetota</taxon>
        <taxon>Actinomycetes</taxon>
        <taxon>Kitasatosporales</taxon>
        <taxon>Streptomycetaceae</taxon>
        <taxon>Streptomyces</taxon>
    </lineage>
</organism>
<evidence type="ECO:0000313" key="3">
    <source>
        <dbReference type="Proteomes" id="UP000199055"/>
    </source>
</evidence>
<dbReference type="Pfam" id="PF20283">
    <property type="entry name" value="CTD7"/>
    <property type="match status" value="1"/>
</dbReference>
<dbReference type="AlphaFoldDB" id="A0A1H9KFF5"/>
<accession>A0A1H9KFF5</accession>
<name>A0A1H9KFF5_9ACTN</name>
<proteinExistence type="predicted"/>